<dbReference type="GO" id="GO:0006351">
    <property type="term" value="P:DNA-templated transcription"/>
    <property type="evidence" value="ECO:0007669"/>
    <property type="project" value="InterPro"/>
</dbReference>
<keyword evidence="2" id="KW-0479">Metal-binding</keyword>
<dbReference type="PANTHER" id="PTHR47338">
    <property type="entry name" value="ZN(II)2CYS6 TRANSCRIPTION FACTOR (EUROFUNG)-RELATED"/>
    <property type="match status" value="1"/>
</dbReference>
<feature type="domain" description="Zn(2)-C6 fungal-type" evidence="7">
    <location>
        <begin position="182"/>
        <end position="212"/>
    </location>
</feature>
<dbReference type="SMART" id="SM00066">
    <property type="entry name" value="GAL4"/>
    <property type="match status" value="2"/>
</dbReference>
<comment type="subcellular location">
    <subcellularLocation>
        <location evidence="1">Nucleus</location>
    </subcellularLocation>
</comment>
<dbReference type="GO" id="GO:0008270">
    <property type="term" value="F:zinc ion binding"/>
    <property type="evidence" value="ECO:0007669"/>
    <property type="project" value="InterPro"/>
</dbReference>
<keyword evidence="5" id="KW-0539">Nucleus</keyword>
<dbReference type="Proteomes" id="UP001140453">
    <property type="component" value="Unassembled WGS sequence"/>
</dbReference>
<dbReference type="GO" id="GO:0005634">
    <property type="term" value="C:nucleus"/>
    <property type="evidence" value="ECO:0007669"/>
    <property type="project" value="UniProtKB-SubCell"/>
</dbReference>
<feature type="region of interest" description="Disordered" evidence="6">
    <location>
        <begin position="214"/>
        <end position="257"/>
    </location>
</feature>
<dbReference type="CDD" id="cd00067">
    <property type="entry name" value="GAL4"/>
    <property type="match status" value="2"/>
</dbReference>
<dbReference type="InterPro" id="IPR001138">
    <property type="entry name" value="Zn2Cys6_DnaBD"/>
</dbReference>
<dbReference type="CDD" id="cd12148">
    <property type="entry name" value="fungal_TF_MHR"/>
    <property type="match status" value="1"/>
</dbReference>
<dbReference type="InterPro" id="IPR050815">
    <property type="entry name" value="TF_fung"/>
</dbReference>
<evidence type="ECO:0000256" key="6">
    <source>
        <dbReference type="SAM" id="MobiDB-lite"/>
    </source>
</evidence>
<sequence length="843" mass="93270">MSASNLNRSLPPRRPQSSLLRDHNHYSTTTNNPAPYSPEAPSDLSLPPRRKRHAQVDAAPNKRHSPAVTAAESPISKISAHMNSHDPPGASLMSLQTPPKKPSNTCVTCRARKVRCDGQRDVCQNCLRLGFQCSYDDALPHHLLGAAAGAVSGMNPAGPAANDALNVHIVAAHPPRRRVRQACQTCHSRKAKCSGTMPKCDRCRTHGLDCVYRPSKRSRMSGTPGAARSQADDSGLNGSNGRDGYVSDQSRSVSDQAEGNALARLGHLPPPEETVILRTFENFFRHIHHIPLFSYLHQASLMQRYHSGSMDRPLLLSLIGITSLLTDLGHGAREYGSRCVAVAEKLILRDLDRPTVLKIQALVLIIKHRIFCRRFSDAFMLTGLASRFAAALRLNHEIPKLCFLAQESRRRLMWSLYMIDIGMAAGHPDFTLWAHRPEMIDLKLPCNERNFEYDLPEVTEALAPPPALPDGSLPPLTDNVGFLALHIRIQWIRSKILAFTKRFVSQKPSEVDLEELPRKCEELQAELDAFENRLPAPFRWTAQNLRLRAYHPRLCVFLMTHIWWRQCHCDLYRIVLVGRRESLSRRLIGMLDPAFVKHCQTQCFEHAKAMADMFTLVTQYDKGVPVSDLDLPVCVYQCVNTLYYTLAVCPDDFNLSPASVGEMATSCLKITKQSAPGPAALAISEALEKLMETGWVRPTTASTVASPDMDQTPGQDSMAVDPMLQQDALQDADVAHQLYNPAIPQNPPPEHGMEMDEENPLAHMQAQTPALPREDEPLPAAAHAGMMAGVTSNTSNAFEGALDGTNFIGLGGLGGLEPFSMDSSSWYTGDWMDPDPSRQGTMM</sequence>
<keyword evidence="3" id="KW-0805">Transcription regulation</keyword>
<reference evidence="8" key="1">
    <citation type="submission" date="2022-10" db="EMBL/GenBank/DDBJ databases">
        <title>Tapping the CABI collections for fungal endophytes: first genome assemblies for Collariella, Neodidymelliopsis, Ascochyta clinopodiicola, Didymella pomorum, Didymosphaeria variabile, Neocosmospora piperis and Neocucurbitaria cava.</title>
        <authorList>
            <person name="Hill R."/>
        </authorList>
    </citation>
    <scope>NUCLEOTIDE SEQUENCE</scope>
    <source>
        <strain evidence="8">IMI 355082</strain>
    </source>
</reference>
<proteinExistence type="predicted"/>
<evidence type="ECO:0000313" key="8">
    <source>
        <dbReference type="EMBL" id="KAJ4388874.1"/>
    </source>
</evidence>
<dbReference type="Pfam" id="PF04082">
    <property type="entry name" value="Fungal_trans"/>
    <property type="match status" value="1"/>
</dbReference>
<evidence type="ECO:0000259" key="7">
    <source>
        <dbReference type="PROSITE" id="PS50048"/>
    </source>
</evidence>
<evidence type="ECO:0000256" key="2">
    <source>
        <dbReference type="ARBA" id="ARBA00022723"/>
    </source>
</evidence>
<protein>
    <recommendedName>
        <fullName evidence="7">Zn(2)-C6 fungal-type domain-containing protein</fullName>
    </recommendedName>
</protein>
<gene>
    <name evidence="8" type="ORF">N0V93_006335</name>
</gene>
<evidence type="ECO:0000256" key="3">
    <source>
        <dbReference type="ARBA" id="ARBA00023015"/>
    </source>
</evidence>
<keyword evidence="9" id="KW-1185">Reference proteome</keyword>
<dbReference type="InterPro" id="IPR036864">
    <property type="entry name" value="Zn2-C6_fun-type_DNA-bd_sf"/>
</dbReference>
<organism evidence="8 9">
    <name type="scientific">Gnomoniopsis smithogilvyi</name>
    <dbReference type="NCBI Taxonomy" id="1191159"/>
    <lineage>
        <taxon>Eukaryota</taxon>
        <taxon>Fungi</taxon>
        <taxon>Dikarya</taxon>
        <taxon>Ascomycota</taxon>
        <taxon>Pezizomycotina</taxon>
        <taxon>Sordariomycetes</taxon>
        <taxon>Sordariomycetidae</taxon>
        <taxon>Diaporthales</taxon>
        <taxon>Gnomoniaceae</taxon>
        <taxon>Gnomoniopsis</taxon>
    </lineage>
</organism>
<dbReference type="Gene3D" id="4.10.240.10">
    <property type="entry name" value="Zn(2)-C6 fungal-type DNA-binding domain"/>
    <property type="match status" value="2"/>
</dbReference>
<dbReference type="InterPro" id="IPR007219">
    <property type="entry name" value="XnlR_reg_dom"/>
</dbReference>
<dbReference type="SMART" id="SM00906">
    <property type="entry name" value="Fungal_trans"/>
    <property type="match status" value="1"/>
</dbReference>
<feature type="compositionally biased region" description="Polar residues" evidence="6">
    <location>
        <begin position="93"/>
        <end position="104"/>
    </location>
</feature>
<dbReference type="OrthoDB" id="2017365at2759"/>
<evidence type="ECO:0000256" key="1">
    <source>
        <dbReference type="ARBA" id="ARBA00004123"/>
    </source>
</evidence>
<feature type="domain" description="Zn(2)-C6 fungal-type" evidence="7">
    <location>
        <begin position="105"/>
        <end position="135"/>
    </location>
</feature>
<dbReference type="PANTHER" id="PTHR47338:SF7">
    <property type="entry name" value="ZN(II)2CYS6 TRANSCRIPTION FACTOR (EUROFUNG)"/>
    <property type="match status" value="1"/>
</dbReference>
<feature type="region of interest" description="Disordered" evidence="6">
    <location>
        <begin position="1"/>
        <end position="104"/>
    </location>
</feature>
<evidence type="ECO:0000256" key="4">
    <source>
        <dbReference type="ARBA" id="ARBA00023163"/>
    </source>
</evidence>
<feature type="compositionally biased region" description="Polar residues" evidence="6">
    <location>
        <begin position="247"/>
        <end position="257"/>
    </location>
</feature>
<dbReference type="SUPFAM" id="SSF57701">
    <property type="entry name" value="Zn2/Cys6 DNA-binding domain"/>
    <property type="match status" value="2"/>
</dbReference>
<dbReference type="PROSITE" id="PS50048">
    <property type="entry name" value="ZN2_CY6_FUNGAL_2"/>
    <property type="match status" value="2"/>
</dbReference>
<name>A0A9W8YP63_9PEZI</name>
<evidence type="ECO:0000313" key="9">
    <source>
        <dbReference type="Proteomes" id="UP001140453"/>
    </source>
</evidence>
<dbReference type="Pfam" id="PF00172">
    <property type="entry name" value="Zn_clus"/>
    <property type="match status" value="2"/>
</dbReference>
<accession>A0A9W8YP63</accession>
<dbReference type="GO" id="GO:0003677">
    <property type="term" value="F:DNA binding"/>
    <property type="evidence" value="ECO:0007669"/>
    <property type="project" value="InterPro"/>
</dbReference>
<evidence type="ECO:0000256" key="5">
    <source>
        <dbReference type="ARBA" id="ARBA00023242"/>
    </source>
</evidence>
<dbReference type="EMBL" id="JAPEVB010000004">
    <property type="protein sequence ID" value="KAJ4388874.1"/>
    <property type="molecule type" value="Genomic_DNA"/>
</dbReference>
<keyword evidence="4" id="KW-0804">Transcription</keyword>
<dbReference type="GO" id="GO:0000981">
    <property type="term" value="F:DNA-binding transcription factor activity, RNA polymerase II-specific"/>
    <property type="evidence" value="ECO:0007669"/>
    <property type="project" value="InterPro"/>
</dbReference>
<dbReference type="AlphaFoldDB" id="A0A9W8YP63"/>
<dbReference type="PROSITE" id="PS00463">
    <property type="entry name" value="ZN2_CY6_FUNGAL_1"/>
    <property type="match status" value="1"/>
</dbReference>
<comment type="caution">
    <text evidence="8">The sequence shown here is derived from an EMBL/GenBank/DDBJ whole genome shotgun (WGS) entry which is preliminary data.</text>
</comment>